<comment type="caution">
    <text evidence="1">The sequence shown here is derived from an EMBL/GenBank/DDBJ whole genome shotgun (WGS) entry which is preliminary data.</text>
</comment>
<organism evidence="1 2">
    <name type="scientific">Jatrophihabitans lederbergiae</name>
    <dbReference type="NCBI Taxonomy" id="3075547"/>
    <lineage>
        <taxon>Bacteria</taxon>
        <taxon>Bacillati</taxon>
        <taxon>Actinomycetota</taxon>
        <taxon>Actinomycetes</taxon>
        <taxon>Jatrophihabitantales</taxon>
        <taxon>Jatrophihabitantaceae</taxon>
        <taxon>Jatrophihabitans</taxon>
    </lineage>
</organism>
<gene>
    <name evidence="1" type="ORF">RM423_24760</name>
</gene>
<evidence type="ECO:0000313" key="2">
    <source>
        <dbReference type="Proteomes" id="UP001183176"/>
    </source>
</evidence>
<dbReference type="EMBL" id="JAVREH010000165">
    <property type="protein sequence ID" value="MDT0264564.1"/>
    <property type="molecule type" value="Genomic_DNA"/>
</dbReference>
<dbReference type="Proteomes" id="UP001183176">
    <property type="component" value="Unassembled WGS sequence"/>
</dbReference>
<evidence type="ECO:0000313" key="1">
    <source>
        <dbReference type="EMBL" id="MDT0264564.1"/>
    </source>
</evidence>
<accession>A0ABU2JIQ9</accession>
<keyword evidence="2" id="KW-1185">Reference proteome</keyword>
<reference evidence="2" key="1">
    <citation type="submission" date="2023-07" db="EMBL/GenBank/DDBJ databases">
        <title>30 novel species of actinomycetes from the DSMZ collection.</title>
        <authorList>
            <person name="Nouioui I."/>
        </authorList>
    </citation>
    <scope>NUCLEOTIDE SEQUENCE [LARGE SCALE GENOMIC DNA]</scope>
    <source>
        <strain evidence="2">DSM 44399</strain>
    </source>
</reference>
<name>A0ABU2JIQ9_9ACTN</name>
<protein>
    <submittedName>
        <fullName evidence="1">Uncharacterized protein</fullName>
    </submittedName>
</protein>
<proteinExistence type="predicted"/>
<sequence length="294" mass="32514">MDSRSLVFGVGDEIWGWGRLVRTREGDWFDPPVPTRAVGYGPDGPPPPHQTSYAIPVDAADFDAVEHRYERDGAIEGYAKIYGRWLGNRISVDRQTNETPGRRFSRWSDPPCEPPSGGWPHGMNGAYPENLEFDLGDLETTGAAVTAVIFRPSDDQAVLVVAATDIPAVEALLRPQLPDRLCIVPSRWSRAQLDAVQEHLRVMWDRWGIHKSGPLCDEQAQATMTATLVRVTDEIADWAAAQPDGLIALEPCLTRNFHAAPVDRRSWGGSLCGFRLCRAGRTVWPRSLGAPVPR</sequence>
<feature type="non-terminal residue" evidence="1">
    <location>
        <position position="294"/>
    </location>
</feature>
<dbReference type="RefSeq" id="WP_311425697.1">
    <property type="nucleotide sequence ID" value="NZ_JAVREH010000165.1"/>
</dbReference>